<protein>
    <submittedName>
        <fullName evidence="1">Uncharacterized protein</fullName>
    </submittedName>
</protein>
<dbReference type="EMBL" id="MT143589">
    <property type="protein sequence ID" value="QJA98549.1"/>
    <property type="molecule type" value="Genomic_DNA"/>
</dbReference>
<evidence type="ECO:0000313" key="1">
    <source>
        <dbReference type="EMBL" id="QJA98549.1"/>
    </source>
</evidence>
<dbReference type="EMBL" id="MT143847">
    <property type="protein sequence ID" value="QJB03461.1"/>
    <property type="molecule type" value="Genomic_DNA"/>
</dbReference>
<dbReference type="AlphaFoldDB" id="A0A6M3LX35"/>
<reference evidence="1" key="1">
    <citation type="submission" date="2020-03" db="EMBL/GenBank/DDBJ databases">
        <title>The deep terrestrial virosphere.</title>
        <authorList>
            <person name="Holmfeldt K."/>
            <person name="Nilsson E."/>
            <person name="Simone D."/>
            <person name="Lopez-Fernandez M."/>
            <person name="Wu X."/>
            <person name="de Brujin I."/>
            <person name="Lundin D."/>
            <person name="Andersson A."/>
            <person name="Bertilsson S."/>
            <person name="Dopson M."/>
        </authorList>
    </citation>
    <scope>NUCLEOTIDE SEQUENCE</scope>
    <source>
        <strain evidence="1">MM171A01703</strain>
        <strain evidence="2">MM171B00688</strain>
    </source>
</reference>
<sequence length="107" mass="12009">MDETEKPGCPKCGALITTLKAYAREESFYRVYLDSAKFDPELDTIGYDYQQCVEGSTTHTDFICPNCGETLFSSEADTQPQEVIDFLRKANVIPEDEAVPDEEAVKE</sequence>
<evidence type="ECO:0000313" key="2">
    <source>
        <dbReference type="EMBL" id="QJB03461.1"/>
    </source>
</evidence>
<gene>
    <name evidence="1" type="ORF">MM171A01703_0015</name>
    <name evidence="2" type="ORF">MM171B00688_0016</name>
</gene>
<organism evidence="1">
    <name type="scientific">viral metagenome</name>
    <dbReference type="NCBI Taxonomy" id="1070528"/>
    <lineage>
        <taxon>unclassified sequences</taxon>
        <taxon>metagenomes</taxon>
        <taxon>organismal metagenomes</taxon>
    </lineage>
</organism>
<accession>A0A6M3LX35</accession>
<proteinExistence type="predicted"/>
<name>A0A6M3LX35_9ZZZZ</name>